<accession>A0A1H2ZAD2</accession>
<dbReference type="GO" id="GO:0000160">
    <property type="term" value="P:phosphorelay signal transduction system"/>
    <property type="evidence" value="ECO:0007669"/>
    <property type="project" value="InterPro"/>
</dbReference>
<dbReference type="PANTHER" id="PTHR44591:SF3">
    <property type="entry name" value="RESPONSE REGULATORY DOMAIN-CONTAINING PROTEIN"/>
    <property type="match status" value="1"/>
</dbReference>
<dbReference type="PANTHER" id="PTHR44591">
    <property type="entry name" value="STRESS RESPONSE REGULATOR PROTEIN 1"/>
    <property type="match status" value="1"/>
</dbReference>
<dbReference type="Gene3D" id="3.40.50.2300">
    <property type="match status" value="1"/>
</dbReference>
<dbReference type="Pfam" id="PF00072">
    <property type="entry name" value="Response_reg"/>
    <property type="match status" value="1"/>
</dbReference>
<dbReference type="PROSITE" id="PS50110">
    <property type="entry name" value="RESPONSE_REGULATORY"/>
    <property type="match status" value="1"/>
</dbReference>
<keyword evidence="1 2" id="KW-0597">Phosphoprotein</keyword>
<sequence>MPDNTAYMTLTPHATAQRPLLGLTVLVVEDSRFASEAVRLLCIRSGARIRRADSLTAARRHLQVYRPSVVVVDLGLPDGSGVDLIAELASGSSSARPVMIATSGADGDGYAQAALDAGAHDFCPKPFTSVCDFQQIILKHLPADMRPTGPRLVTHEAVSPDPIALNEDLFHLDELLGSGLDALPYVAPFLQGLSRLAKDEELASVSKTLTRAQQCGVGRRSAIQATRNLIQRRLSVRELV</sequence>
<feature type="modified residue" description="4-aspartylphosphate" evidence="2">
    <location>
        <position position="73"/>
    </location>
</feature>
<reference evidence="5" key="1">
    <citation type="submission" date="2016-10" db="EMBL/GenBank/DDBJ databases">
        <authorList>
            <person name="Varghese N."/>
            <person name="Submissions S."/>
        </authorList>
    </citation>
    <scope>NUCLEOTIDE SEQUENCE [LARGE SCALE GENOMIC DNA]</scope>
    <source>
        <strain evidence="5">DSM 26922</strain>
    </source>
</reference>
<keyword evidence="5" id="KW-1185">Reference proteome</keyword>
<dbReference type="EMBL" id="FNOI01000004">
    <property type="protein sequence ID" value="SDX14341.1"/>
    <property type="molecule type" value="Genomic_DNA"/>
</dbReference>
<dbReference type="SUPFAM" id="SSF52172">
    <property type="entry name" value="CheY-like"/>
    <property type="match status" value="1"/>
</dbReference>
<dbReference type="Proteomes" id="UP000199441">
    <property type="component" value="Unassembled WGS sequence"/>
</dbReference>
<dbReference type="AlphaFoldDB" id="A0A1H2ZAD2"/>
<evidence type="ECO:0000313" key="4">
    <source>
        <dbReference type="EMBL" id="SDX14341.1"/>
    </source>
</evidence>
<feature type="domain" description="Response regulatory" evidence="3">
    <location>
        <begin position="24"/>
        <end position="140"/>
    </location>
</feature>
<evidence type="ECO:0000313" key="5">
    <source>
        <dbReference type="Proteomes" id="UP000199441"/>
    </source>
</evidence>
<evidence type="ECO:0000256" key="1">
    <source>
        <dbReference type="ARBA" id="ARBA00022553"/>
    </source>
</evidence>
<dbReference type="InterPro" id="IPR050595">
    <property type="entry name" value="Bact_response_regulator"/>
</dbReference>
<evidence type="ECO:0000256" key="2">
    <source>
        <dbReference type="PROSITE-ProRule" id="PRU00169"/>
    </source>
</evidence>
<dbReference type="CDD" id="cd00156">
    <property type="entry name" value="REC"/>
    <property type="match status" value="1"/>
</dbReference>
<name>A0A1H2ZAD2_9RHOB</name>
<gene>
    <name evidence="4" type="ORF">SAMN04488001_2497</name>
</gene>
<dbReference type="InterPro" id="IPR001789">
    <property type="entry name" value="Sig_transdc_resp-reg_receiver"/>
</dbReference>
<dbReference type="STRING" id="670155.SAMN04488001_2497"/>
<proteinExistence type="predicted"/>
<dbReference type="SMART" id="SM00448">
    <property type="entry name" value="REC"/>
    <property type="match status" value="1"/>
</dbReference>
<evidence type="ECO:0000259" key="3">
    <source>
        <dbReference type="PROSITE" id="PS50110"/>
    </source>
</evidence>
<organism evidence="4 5">
    <name type="scientific">Litoreibacter albidus</name>
    <dbReference type="NCBI Taxonomy" id="670155"/>
    <lineage>
        <taxon>Bacteria</taxon>
        <taxon>Pseudomonadati</taxon>
        <taxon>Pseudomonadota</taxon>
        <taxon>Alphaproteobacteria</taxon>
        <taxon>Rhodobacterales</taxon>
        <taxon>Roseobacteraceae</taxon>
        <taxon>Litoreibacter</taxon>
    </lineage>
</organism>
<protein>
    <submittedName>
        <fullName evidence="4">Response regulator receiver domain-containing protein</fullName>
    </submittedName>
</protein>
<dbReference type="InterPro" id="IPR011006">
    <property type="entry name" value="CheY-like_superfamily"/>
</dbReference>